<dbReference type="Proteomes" id="UP000252479">
    <property type="component" value="Unassembled WGS sequence"/>
</dbReference>
<keyword evidence="2" id="KW-1185">Reference proteome</keyword>
<comment type="caution">
    <text evidence="1">The sequence shown here is derived from an EMBL/GenBank/DDBJ whole genome shotgun (WGS) entry which is preliminary data.</text>
</comment>
<dbReference type="Pfam" id="PF04391">
    <property type="entry name" value="DUF533"/>
    <property type="match status" value="1"/>
</dbReference>
<reference evidence="1 2" key="1">
    <citation type="journal article" date="2017" name="Elife">
        <title>Extensive horizontal gene transfer in cheese-associated bacteria.</title>
        <authorList>
            <person name="Bonham K.S."/>
            <person name="Wolfe B.E."/>
            <person name="Dutton R.J."/>
        </authorList>
    </citation>
    <scope>NUCLEOTIDE SEQUENCE [LARGE SCALE GENOMIC DNA]</scope>
    <source>
        <strain evidence="1 2">JB196</strain>
    </source>
</reference>
<gene>
    <name evidence="1" type="ORF">CIK83_14930</name>
</gene>
<sequence>MKAQGLLNSLLAAGQQMAQKGGSLAQSSLNVPDDSNERKAMLGGMGKGAVAAGAVALLLGTKKGRKLGGSALKIGSVAALGGLAFKAYQNWQQQNQSAVAPSQTPSLEEINDDLDERSKKLLQAVIAAAKADGHIDEKEQATIDSFIDNLGESRELSDFIQRELKKPLDPAEIAQNTHAPGLAAEVYLMSKIIVAEENFMEKAYLTELANKLNLEAGLIAELDEQVKTQDNG</sequence>
<accession>A0A368LJ44</accession>
<name>A0A368LJ44_9VIBR</name>
<dbReference type="RefSeq" id="WP_086959998.1">
    <property type="nucleotide sequence ID" value="NZ_AP018681.1"/>
</dbReference>
<evidence type="ECO:0000313" key="1">
    <source>
        <dbReference type="EMBL" id="RCS70708.1"/>
    </source>
</evidence>
<protein>
    <submittedName>
        <fullName evidence="1">Tellurite resistance TerB family protein</fullName>
    </submittedName>
</protein>
<dbReference type="CDD" id="cd07178">
    <property type="entry name" value="terB_like_YebE"/>
    <property type="match status" value="1"/>
</dbReference>
<evidence type="ECO:0000313" key="2">
    <source>
        <dbReference type="Proteomes" id="UP000252479"/>
    </source>
</evidence>
<organism evidence="1 2">
    <name type="scientific">Vibrio casei</name>
    <dbReference type="NCBI Taxonomy" id="673372"/>
    <lineage>
        <taxon>Bacteria</taxon>
        <taxon>Pseudomonadati</taxon>
        <taxon>Pseudomonadota</taxon>
        <taxon>Gammaproteobacteria</taxon>
        <taxon>Vibrionales</taxon>
        <taxon>Vibrionaceae</taxon>
        <taxon>Vibrio</taxon>
    </lineage>
</organism>
<dbReference type="InterPro" id="IPR029024">
    <property type="entry name" value="TerB-like"/>
</dbReference>
<dbReference type="EMBL" id="QPGL01000002">
    <property type="protein sequence ID" value="RCS70708.1"/>
    <property type="molecule type" value="Genomic_DNA"/>
</dbReference>
<dbReference type="GeneID" id="303190218"/>
<dbReference type="InterPro" id="IPR007486">
    <property type="entry name" value="YebE"/>
</dbReference>
<dbReference type="OrthoDB" id="5459344at2"/>
<dbReference type="AlphaFoldDB" id="A0A368LJ44"/>
<dbReference type="SUPFAM" id="SSF158682">
    <property type="entry name" value="TerB-like"/>
    <property type="match status" value="1"/>
</dbReference>
<proteinExistence type="predicted"/>
<dbReference type="Gene3D" id="1.10.3680.10">
    <property type="entry name" value="TerB-like"/>
    <property type="match status" value="1"/>
</dbReference>